<dbReference type="SMART" id="SM00448">
    <property type="entry name" value="REC"/>
    <property type="match status" value="1"/>
</dbReference>
<feature type="domain" description="HTH LytTR-type" evidence="5">
    <location>
        <begin position="146"/>
        <end position="245"/>
    </location>
</feature>
<dbReference type="GO" id="GO:0000156">
    <property type="term" value="F:phosphorelay response regulator activity"/>
    <property type="evidence" value="ECO:0007669"/>
    <property type="project" value="InterPro"/>
</dbReference>
<dbReference type="SMART" id="SM00850">
    <property type="entry name" value="LytTR"/>
    <property type="match status" value="1"/>
</dbReference>
<evidence type="ECO:0000313" key="7">
    <source>
        <dbReference type="Proteomes" id="UP000218387"/>
    </source>
</evidence>
<dbReference type="Pfam" id="PF04397">
    <property type="entry name" value="LytTR"/>
    <property type="match status" value="1"/>
</dbReference>
<protein>
    <recommendedName>
        <fullName evidence="1">Stage 0 sporulation protein A homolog</fullName>
    </recommendedName>
</protein>
<dbReference type="PANTHER" id="PTHR37299:SF1">
    <property type="entry name" value="STAGE 0 SPORULATION PROTEIN A HOMOLOG"/>
    <property type="match status" value="1"/>
</dbReference>
<keyword evidence="3" id="KW-0597">Phosphoprotein</keyword>
<feature type="domain" description="Response regulatory" evidence="4">
    <location>
        <begin position="13"/>
        <end position="137"/>
    </location>
</feature>
<evidence type="ECO:0000259" key="5">
    <source>
        <dbReference type="PROSITE" id="PS50930"/>
    </source>
</evidence>
<proteinExistence type="predicted"/>
<dbReference type="KEGG" id="emt:CPZ25_014645"/>
<dbReference type="AlphaFoldDB" id="A0A4P9CAL6"/>
<dbReference type="SUPFAM" id="SSF52172">
    <property type="entry name" value="CheY-like"/>
    <property type="match status" value="1"/>
</dbReference>
<name>A0A4P9CAL6_EUBML</name>
<evidence type="ECO:0000256" key="3">
    <source>
        <dbReference type="PROSITE-ProRule" id="PRU00169"/>
    </source>
</evidence>
<dbReference type="InterPro" id="IPR001789">
    <property type="entry name" value="Sig_transdc_resp-reg_receiver"/>
</dbReference>
<dbReference type="Gene3D" id="2.40.50.1020">
    <property type="entry name" value="LytTr DNA-binding domain"/>
    <property type="match status" value="1"/>
</dbReference>
<evidence type="ECO:0000256" key="2">
    <source>
        <dbReference type="ARBA" id="ARBA00024867"/>
    </source>
</evidence>
<dbReference type="GO" id="GO:0003677">
    <property type="term" value="F:DNA binding"/>
    <property type="evidence" value="ECO:0007669"/>
    <property type="project" value="UniProtKB-KW"/>
</dbReference>
<organism evidence="6 7">
    <name type="scientific">Eubacterium maltosivorans</name>
    <dbReference type="NCBI Taxonomy" id="2041044"/>
    <lineage>
        <taxon>Bacteria</taxon>
        <taxon>Bacillati</taxon>
        <taxon>Bacillota</taxon>
        <taxon>Clostridia</taxon>
        <taxon>Eubacteriales</taxon>
        <taxon>Eubacteriaceae</taxon>
        <taxon>Eubacterium</taxon>
    </lineage>
</organism>
<dbReference type="EMBL" id="CP029487">
    <property type="protein sequence ID" value="QCT72513.1"/>
    <property type="molecule type" value="Genomic_DNA"/>
</dbReference>
<dbReference type="Pfam" id="PF00072">
    <property type="entry name" value="Response_reg"/>
    <property type="match status" value="1"/>
</dbReference>
<keyword evidence="6" id="KW-0238">DNA-binding</keyword>
<dbReference type="InterPro" id="IPR046947">
    <property type="entry name" value="LytR-like"/>
</dbReference>
<dbReference type="InterPro" id="IPR007492">
    <property type="entry name" value="LytTR_DNA-bd_dom"/>
</dbReference>
<accession>A0A4P9CAL6</accession>
<reference evidence="6 7" key="1">
    <citation type="submission" date="2018-05" db="EMBL/GenBank/DDBJ databases">
        <title>Genome comparison of Eubacterium sp.</title>
        <authorList>
            <person name="Feng Y."/>
            <person name="Sanchez-Andrea I."/>
            <person name="Stams A.J.M."/>
            <person name="De Vos W.M."/>
        </authorList>
    </citation>
    <scope>NUCLEOTIDE SEQUENCE [LARGE SCALE GENOMIC DNA]</scope>
    <source>
        <strain evidence="6 7">YI</strain>
    </source>
</reference>
<sequence>MLDFKKGGGRMYRIAICDDDENFLNQLSRHTETILCEKGLITGSDFEIDCFSEAGGIQEKVLKEPARYQLLLLDVELSDENGMALARIFRKHEVTCSIIFITSYRDYVFDCFDTQPLWYLLKPVDFEKFKEILLSDYRRSYADTRLVVKINGRKIIIPFQEIYALEATEHRTRIWMSDGFRDWNGALSALKPQLPLFEFCQSHNSYVINLAHVKEIQRTEVLMDNDRIFPVSRRYYDKIFEKYFTFLKI</sequence>
<feature type="modified residue" description="4-aspartylphosphate" evidence="3">
    <location>
        <position position="74"/>
    </location>
</feature>
<dbReference type="InterPro" id="IPR011006">
    <property type="entry name" value="CheY-like_superfamily"/>
</dbReference>
<keyword evidence="7" id="KW-1185">Reference proteome</keyword>
<dbReference type="PROSITE" id="PS50110">
    <property type="entry name" value="RESPONSE_REGULATORY"/>
    <property type="match status" value="1"/>
</dbReference>
<dbReference type="Gene3D" id="3.40.50.2300">
    <property type="match status" value="1"/>
</dbReference>
<evidence type="ECO:0000256" key="1">
    <source>
        <dbReference type="ARBA" id="ARBA00018672"/>
    </source>
</evidence>
<evidence type="ECO:0000259" key="4">
    <source>
        <dbReference type="PROSITE" id="PS50110"/>
    </source>
</evidence>
<dbReference type="PANTHER" id="PTHR37299">
    <property type="entry name" value="TRANSCRIPTIONAL REGULATOR-RELATED"/>
    <property type="match status" value="1"/>
</dbReference>
<dbReference type="PROSITE" id="PS50930">
    <property type="entry name" value="HTH_LYTTR"/>
    <property type="match status" value="1"/>
</dbReference>
<gene>
    <name evidence="6" type="ORF">CPZ25_014645</name>
</gene>
<dbReference type="Proteomes" id="UP000218387">
    <property type="component" value="Chromosome"/>
</dbReference>
<comment type="function">
    <text evidence="2">May play the central regulatory role in sporulation. It may be an element of the effector pathway responsible for the activation of sporulation genes in response to nutritional stress. Spo0A may act in concert with spo0H (a sigma factor) to control the expression of some genes that are critical to the sporulation process.</text>
</comment>
<evidence type="ECO:0000313" key="6">
    <source>
        <dbReference type="EMBL" id="QCT72513.1"/>
    </source>
</evidence>